<evidence type="ECO:0000256" key="1">
    <source>
        <dbReference type="ARBA" id="ARBA00022723"/>
    </source>
</evidence>
<dbReference type="SUPFAM" id="SSF53474">
    <property type="entry name" value="alpha/beta-Hydrolases"/>
    <property type="match status" value="1"/>
</dbReference>
<dbReference type="Pfam" id="PF02773">
    <property type="entry name" value="S-AdoMet_synt_C"/>
    <property type="match status" value="1"/>
</dbReference>
<sequence length="541" mass="59679">MCDDQSDDIHLTKLLVAPETPKLRAAPCLVGDAAACGALGSGSSARRCLGIEEVQLVVLRSACLCERAPNEILLGSRLIMNDPDDLCGGRLQTFCWETPETGERLVRVWTPPGWTRGAVPLALWLNDGQNLFRDEDAFGGASWGAAGTVAHLIAAQRIPPILLLGIDHRGPMRTFDYLSVPPTGWDAPWGQGMRGDMWDAPGGGVETYMERVISELLPWAEQLFGVAPEASQRYFGGSSFGGICALYMAMRYPDHWAGVLVESPSFWAGNGRYMADVAQNEKGWPKRMYLAMGEFEYAGFRGTERPGSLQCDAFLREALVECAGHLRKATALLSYLEPGGRHNERDWGRRLPMALRWLLSGEEGRGEAFWTRPSPLLPGSCFELLARKDQVRLPDSGRFQVHLGFDQWSSGVRRCDLLPSGLGPTEGSEAVLAALAYAPSSSSSLHFAFTNGVDWDNNQEKNYEIEFDCRPGAIAQSLALREPKYQETAAYCHFGREAVTKNGIKFFEWENSKDLSKYKSMSSSQVDAALKSSNFLTKWVD</sequence>
<evidence type="ECO:0000313" key="4">
    <source>
        <dbReference type="Proteomes" id="UP001642484"/>
    </source>
</evidence>
<dbReference type="Pfam" id="PF00756">
    <property type="entry name" value="Esterase"/>
    <property type="match status" value="1"/>
</dbReference>
<dbReference type="Gene3D" id="3.40.50.1820">
    <property type="entry name" value="alpha/beta hydrolase"/>
    <property type="match status" value="1"/>
</dbReference>
<dbReference type="InterPro" id="IPR022636">
    <property type="entry name" value="S-AdoMet_synthetase_sfam"/>
</dbReference>
<dbReference type="EMBL" id="CAXAMN010007113">
    <property type="protein sequence ID" value="CAK9020418.1"/>
    <property type="molecule type" value="Genomic_DNA"/>
</dbReference>
<proteinExistence type="predicted"/>
<reference evidence="3 4" key="1">
    <citation type="submission" date="2024-02" db="EMBL/GenBank/DDBJ databases">
        <authorList>
            <person name="Chen Y."/>
            <person name="Shah S."/>
            <person name="Dougan E. K."/>
            <person name="Thang M."/>
            <person name="Chan C."/>
        </authorList>
    </citation>
    <scope>NUCLEOTIDE SEQUENCE [LARGE SCALE GENOMIC DNA]</scope>
</reference>
<dbReference type="InterPro" id="IPR000801">
    <property type="entry name" value="Esterase-like"/>
</dbReference>
<keyword evidence="1" id="KW-0479">Metal-binding</keyword>
<organism evidence="3 4">
    <name type="scientific">Durusdinium trenchii</name>
    <dbReference type="NCBI Taxonomy" id="1381693"/>
    <lineage>
        <taxon>Eukaryota</taxon>
        <taxon>Sar</taxon>
        <taxon>Alveolata</taxon>
        <taxon>Dinophyceae</taxon>
        <taxon>Suessiales</taxon>
        <taxon>Symbiodiniaceae</taxon>
        <taxon>Durusdinium</taxon>
    </lineage>
</organism>
<name>A0ABP0K2A5_9DINO</name>
<dbReference type="InterPro" id="IPR050583">
    <property type="entry name" value="Mycobacterial_A85_antigen"/>
</dbReference>
<dbReference type="InterPro" id="IPR029058">
    <property type="entry name" value="AB_hydrolase_fold"/>
</dbReference>
<dbReference type="PANTHER" id="PTHR48098:SF6">
    <property type="entry name" value="FERRI-BACILLIBACTIN ESTERASE BESA"/>
    <property type="match status" value="1"/>
</dbReference>
<dbReference type="Gene3D" id="3.30.300.10">
    <property type="match status" value="1"/>
</dbReference>
<dbReference type="Proteomes" id="UP001642484">
    <property type="component" value="Unassembled WGS sequence"/>
</dbReference>
<evidence type="ECO:0000259" key="2">
    <source>
        <dbReference type="Pfam" id="PF02773"/>
    </source>
</evidence>
<accession>A0ABP0K2A5</accession>
<comment type="caution">
    <text evidence="3">The sequence shown here is derived from an EMBL/GenBank/DDBJ whole genome shotgun (WGS) entry which is preliminary data.</text>
</comment>
<dbReference type="PANTHER" id="PTHR48098">
    <property type="entry name" value="ENTEROCHELIN ESTERASE-RELATED"/>
    <property type="match status" value="1"/>
</dbReference>
<dbReference type="SUPFAM" id="SSF55973">
    <property type="entry name" value="S-adenosylmethionine synthetase"/>
    <property type="match status" value="1"/>
</dbReference>
<evidence type="ECO:0000313" key="3">
    <source>
        <dbReference type="EMBL" id="CAK9020418.1"/>
    </source>
</evidence>
<protein>
    <recommendedName>
        <fullName evidence="2">S-adenosylmethionine synthetase C-terminal domain-containing protein</fullName>
    </recommendedName>
</protein>
<feature type="domain" description="S-adenosylmethionine synthetase C-terminal" evidence="2">
    <location>
        <begin position="456"/>
        <end position="500"/>
    </location>
</feature>
<dbReference type="InterPro" id="IPR022630">
    <property type="entry name" value="S-AdoMet_synt_C"/>
</dbReference>
<gene>
    <name evidence="3" type="ORF">CCMP2556_LOCUS14049</name>
</gene>
<keyword evidence="4" id="KW-1185">Reference proteome</keyword>